<reference evidence="4 5" key="1">
    <citation type="submission" date="2016-11" db="EMBL/GenBank/DDBJ databases">
        <authorList>
            <person name="Jaros S."/>
            <person name="Januszkiewicz K."/>
            <person name="Wedrychowicz H."/>
        </authorList>
    </citation>
    <scope>NUCLEOTIDE SEQUENCE [LARGE SCALE GENOMIC DNA]</scope>
    <source>
        <strain evidence="4 5">CGMCC 4.5723</strain>
    </source>
</reference>
<gene>
    <name evidence="4" type="ORF">SAMN05421803_103358</name>
</gene>
<dbReference type="InterPro" id="IPR003658">
    <property type="entry name" value="Anti-sigma_ant"/>
</dbReference>
<dbReference type="PANTHER" id="PTHR33495:SF2">
    <property type="entry name" value="ANTI-SIGMA FACTOR ANTAGONIST TM_1081-RELATED"/>
    <property type="match status" value="1"/>
</dbReference>
<accession>A0A1M6GCE1</accession>
<dbReference type="RefSeq" id="WP_073377186.1">
    <property type="nucleotide sequence ID" value="NZ_FQZK01000003.1"/>
</dbReference>
<evidence type="ECO:0000313" key="5">
    <source>
        <dbReference type="Proteomes" id="UP000184452"/>
    </source>
</evidence>
<evidence type="ECO:0000259" key="3">
    <source>
        <dbReference type="PROSITE" id="PS50801"/>
    </source>
</evidence>
<dbReference type="InterPro" id="IPR036513">
    <property type="entry name" value="STAS_dom_sf"/>
</dbReference>
<dbReference type="Gene3D" id="3.30.750.24">
    <property type="entry name" value="STAS domain"/>
    <property type="match status" value="1"/>
</dbReference>
<dbReference type="SUPFAM" id="SSF52091">
    <property type="entry name" value="SpoIIaa-like"/>
    <property type="match status" value="1"/>
</dbReference>
<comment type="similarity">
    <text evidence="1 2">Belongs to the anti-sigma-factor antagonist family.</text>
</comment>
<organism evidence="4 5">
    <name type="scientific">Nocardiopsis flavescens</name>
    <dbReference type="NCBI Taxonomy" id="758803"/>
    <lineage>
        <taxon>Bacteria</taxon>
        <taxon>Bacillati</taxon>
        <taxon>Actinomycetota</taxon>
        <taxon>Actinomycetes</taxon>
        <taxon>Streptosporangiales</taxon>
        <taxon>Nocardiopsidaceae</taxon>
        <taxon>Nocardiopsis</taxon>
    </lineage>
</organism>
<dbReference type="CDD" id="cd07043">
    <property type="entry name" value="STAS_anti-anti-sigma_factors"/>
    <property type="match status" value="1"/>
</dbReference>
<sequence>MDVLDTGRDRFICDGATVVALGGELDIATAETAYAAITAAAAQGCVVVDLSAVEFIDASGVNAFINAMRTTARERHHLALACPPRQLSRILDVLDLRTLLPTHDDLASAVAAHAGSRTAAH</sequence>
<dbReference type="PANTHER" id="PTHR33495">
    <property type="entry name" value="ANTI-SIGMA FACTOR ANTAGONIST TM_1081-RELATED-RELATED"/>
    <property type="match status" value="1"/>
</dbReference>
<dbReference type="InterPro" id="IPR002645">
    <property type="entry name" value="STAS_dom"/>
</dbReference>
<dbReference type="OrthoDB" id="4294859at2"/>
<feature type="domain" description="STAS" evidence="3">
    <location>
        <begin position="14"/>
        <end position="113"/>
    </location>
</feature>
<evidence type="ECO:0000256" key="1">
    <source>
        <dbReference type="ARBA" id="ARBA00009013"/>
    </source>
</evidence>
<dbReference type="Pfam" id="PF01740">
    <property type="entry name" value="STAS"/>
    <property type="match status" value="1"/>
</dbReference>
<protein>
    <recommendedName>
        <fullName evidence="2">Anti-sigma factor antagonist</fullName>
    </recommendedName>
</protein>
<proteinExistence type="inferred from homology"/>
<dbReference type="PROSITE" id="PS50801">
    <property type="entry name" value="STAS"/>
    <property type="match status" value="1"/>
</dbReference>
<keyword evidence="5" id="KW-1185">Reference proteome</keyword>
<dbReference type="STRING" id="758803.SAMN05421803_103358"/>
<evidence type="ECO:0000313" key="4">
    <source>
        <dbReference type="EMBL" id="SHJ07607.1"/>
    </source>
</evidence>
<dbReference type="GO" id="GO:0043856">
    <property type="term" value="F:anti-sigma factor antagonist activity"/>
    <property type="evidence" value="ECO:0007669"/>
    <property type="project" value="InterPro"/>
</dbReference>
<dbReference type="Proteomes" id="UP000184452">
    <property type="component" value="Unassembled WGS sequence"/>
</dbReference>
<name>A0A1M6GCE1_9ACTN</name>
<evidence type="ECO:0000256" key="2">
    <source>
        <dbReference type="RuleBase" id="RU003749"/>
    </source>
</evidence>
<dbReference type="AlphaFoldDB" id="A0A1M6GCE1"/>
<dbReference type="NCBIfam" id="TIGR00377">
    <property type="entry name" value="ant_ant_sig"/>
    <property type="match status" value="1"/>
</dbReference>
<dbReference type="EMBL" id="FQZK01000003">
    <property type="protein sequence ID" value="SHJ07607.1"/>
    <property type="molecule type" value="Genomic_DNA"/>
</dbReference>